<dbReference type="FunFam" id="3.40.50.300:FF:000106">
    <property type="entry name" value="Adenylate kinase mitochondrial"/>
    <property type="match status" value="1"/>
</dbReference>
<dbReference type="EMBL" id="DQWE01000218">
    <property type="protein sequence ID" value="HDI83050.1"/>
    <property type="molecule type" value="Genomic_DNA"/>
</dbReference>
<evidence type="ECO:0000256" key="6">
    <source>
        <dbReference type="RuleBase" id="RU003330"/>
    </source>
</evidence>
<keyword evidence="5 7" id="KW-0067">ATP-binding</keyword>
<comment type="function">
    <text evidence="5">Catalyzes the reversible transfer of the terminal phosphate group between ATP and AMP. Plays an important role in cellular energy homeostasis and in adenine nucleotide metabolism.</text>
</comment>
<dbReference type="PANTHER" id="PTHR23359">
    <property type="entry name" value="NUCLEOTIDE KINASE"/>
    <property type="match status" value="1"/>
</dbReference>
<comment type="catalytic activity">
    <reaction evidence="5 7">
        <text>AMP + ATP = 2 ADP</text>
        <dbReference type="Rhea" id="RHEA:12973"/>
        <dbReference type="ChEBI" id="CHEBI:30616"/>
        <dbReference type="ChEBI" id="CHEBI:456215"/>
        <dbReference type="ChEBI" id="CHEBI:456216"/>
        <dbReference type="EC" id="2.7.4.3"/>
    </reaction>
</comment>
<dbReference type="Pfam" id="PF05191">
    <property type="entry name" value="ADK_lid"/>
    <property type="match status" value="1"/>
</dbReference>
<feature type="domain" description="Adenylate kinase active site lid" evidence="8">
    <location>
        <begin position="136"/>
        <end position="171"/>
    </location>
</feature>
<keyword evidence="3 5" id="KW-0547">Nucleotide-binding</keyword>
<feature type="binding site" evidence="5">
    <location>
        <begin position="69"/>
        <end position="71"/>
    </location>
    <ligand>
        <name>AMP</name>
        <dbReference type="ChEBI" id="CHEBI:456215"/>
    </ligand>
</feature>
<comment type="caution">
    <text evidence="9">The sequence shown here is derived from an EMBL/GenBank/DDBJ whole genome shotgun (WGS) entry which is preliminary data.</text>
</comment>
<dbReference type="NCBIfam" id="NF011100">
    <property type="entry name" value="PRK14527.1"/>
    <property type="match status" value="1"/>
</dbReference>
<feature type="binding site" evidence="5">
    <location>
        <position position="48"/>
    </location>
    <ligand>
        <name>AMP</name>
        <dbReference type="ChEBI" id="CHEBI:456215"/>
    </ligand>
</feature>
<evidence type="ECO:0000256" key="1">
    <source>
        <dbReference type="ARBA" id="ARBA00022679"/>
    </source>
</evidence>
<proteinExistence type="inferred from homology"/>
<keyword evidence="5" id="KW-0862">Zinc</keyword>
<dbReference type="InterPro" id="IPR033690">
    <property type="entry name" value="Adenylat_kinase_CS"/>
</dbReference>
<dbReference type="GO" id="GO:0005737">
    <property type="term" value="C:cytoplasm"/>
    <property type="evidence" value="ECO:0007669"/>
    <property type="project" value="UniProtKB-SubCell"/>
</dbReference>
<dbReference type="GO" id="GO:0005524">
    <property type="term" value="F:ATP binding"/>
    <property type="evidence" value="ECO:0007669"/>
    <property type="project" value="UniProtKB-UniRule"/>
</dbReference>
<comment type="domain">
    <text evidence="5">Consists of three domains, a large central CORE domain and two small peripheral domains, NMPbind and LID, which undergo movements during catalysis. The LID domain closes over the site of phosphoryl transfer upon ATP binding. Assembling and dissambling the active center during each catalytic cycle provides an effective means to prevent ATP hydrolysis. Some bacteria have evolved a zinc-coordinating structure that stabilizes the LID domain.</text>
</comment>
<feature type="binding site" evidence="5">
    <location>
        <position position="43"/>
    </location>
    <ligand>
        <name>AMP</name>
        <dbReference type="ChEBI" id="CHEBI:456215"/>
    </ligand>
</feature>
<dbReference type="Proteomes" id="UP000885847">
    <property type="component" value="Unassembled WGS sequence"/>
</dbReference>
<gene>
    <name evidence="5" type="primary">adk</name>
    <name evidence="9" type="ORF">ENF18_04580</name>
</gene>
<keyword evidence="4 5" id="KW-0418">Kinase</keyword>
<evidence type="ECO:0000313" key="9">
    <source>
        <dbReference type="EMBL" id="HDI83050.1"/>
    </source>
</evidence>
<feature type="binding site" evidence="5">
    <location>
        <position position="136"/>
    </location>
    <ligand>
        <name>ATP</name>
        <dbReference type="ChEBI" id="CHEBI:30616"/>
    </ligand>
</feature>
<dbReference type="AlphaFoldDB" id="A0A7C0Z9T2"/>
<dbReference type="NCBIfam" id="TIGR01351">
    <property type="entry name" value="adk"/>
    <property type="match status" value="1"/>
</dbReference>
<protein>
    <recommendedName>
        <fullName evidence="5 7">Adenylate kinase</fullName>
        <shortName evidence="5">AK</shortName>
        <ecNumber evidence="5 7">2.7.4.3</ecNumber>
    </recommendedName>
    <alternativeName>
        <fullName evidence="5">ATP-AMP transphosphorylase</fullName>
    </alternativeName>
    <alternativeName>
        <fullName evidence="5">ATP:AMP phosphotransferase</fullName>
    </alternativeName>
    <alternativeName>
        <fullName evidence="5">Adenylate monophosphate kinase</fullName>
    </alternativeName>
</protein>
<feature type="binding site" evidence="5">
    <location>
        <position position="169"/>
    </location>
    <ligand>
        <name>AMP</name>
        <dbReference type="ChEBI" id="CHEBI:456215"/>
    </ligand>
</feature>
<accession>A0A7C0Z9T2</accession>
<dbReference type="InterPro" id="IPR007862">
    <property type="entry name" value="Adenylate_kinase_lid-dom"/>
</dbReference>
<dbReference type="SUPFAM" id="SSF52540">
    <property type="entry name" value="P-loop containing nucleoside triphosphate hydrolases"/>
    <property type="match status" value="1"/>
</dbReference>
<dbReference type="InterPro" id="IPR006259">
    <property type="entry name" value="Adenyl_kin_sub"/>
</dbReference>
<comment type="pathway">
    <text evidence="5">Purine metabolism; AMP biosynthesis via salvage pathway; AMP from ADP: step 1/1.</text>
</comment>
<keyword evidence="5" id="KW-0963">Cytoplasm</keyword>
<feature type="binding site" evidence="5">
    <location>
        <begin position="94"/>
        <end position="97"/>
    </location>
    <ligand>
        <name>AMP</name>
        <dbReference type="ChEBI" id="CHEBI:456215"/>
    </ligand>
</feature>
<evidence type="ECO:0000256" key="4">
    <source>
        <dbReference type="ARBA" id="ARBA00022777"/>
    </source>
</evidence>
<evidence type="ECO:0000259" key="8">
    <source>
        <dbReference type="Pfam" id="PF05191"/>
    </source>
</evidence>
<comment type="similarity">
    <text evidence="5 6">Belongs to the adenylate kinase family.</text>
</comment>
<feature type="binding site" evidence="5">
    <location>
        <begin position="22"/>
        <end position="27"/>
    </location>
    <ligand>
        <name>ATP</name>
        <dbReference type="ChEBI" id="CHEBI:30616"/>
    </ligand>
</feature>
<feature type="region of interest" description="LID" evidence="5">
    <location>
        <begin position="135"/>
        <end position="172"/>
    </location>
</feature>
<keyword evidence="1 5" id="KW-0808">Transferase</keyword>
<feature type="binding site" evidence="5">
    <location>
        <position position="208"/>
    </location>
    <ligand>
        <name>ATP</name>
        <dbReference type="ChEBI" id="CHEBI:30616"/>
    </ligand>
</feature>
<sequence length="224" mass="25546">MCEEGKDKGEKEVRIAFLGPPGAGKGTQVDLVSREYGVSVLSTGDAFRAMMKREDKLAERVRSYVEKGELVPDEVVFEIVKEFVDNKDSFILDGYPRNLRQAELLDDFLEGKGLALTGVVNILLDEDEIVKRLTGRLVCPQCGRVYNIYYSPPREDKLCDDCGVPLERRIDDEDDVIRQRIKVYHREMKPVVDFYQRKGLLFNVDGAGDIHEVFERIKKVLDGK</sequence>
<feature type="binding site" evidence="5">
    <location>
        <position position="101"/>
    </location>
    <ligand>
        <name>AMP</name>
        <dbReference type="ChEBI" id="CHEBI:456215"/>
    </ligand>
</feature>
<dbReference type="InterPro" id="IPR027417">
    <property type="entry name" value="P-loop_NTPase"/>
</dbReference>
<dbReference type="NCBIfam" id="NF001381">
    <property type="entry name" value="PRK00279.1-3"/>
    <property type="match status" value="1"/>
</dbReference>
<reference evidence="9" key="1">
    <citation type="journal article" date="2020" name="mSystems">
        <title>Genome- and Community-Level Interaction Insights into Carbon Utilization and Element Cycling Functions of Hydrothermarchaeota in Hydrothermal Sediment.</title>
        <authorList>
            <person name="Zhou Z."/>
            <person name="Liu Y."/>
            <person name="Xu W."/>
            <person name="Pan J."/>
            <person name="Luo Z.H."/>
            <person name="Li M."/>
        </authorList>
    </citation>
    <scope>NUCLEOTIDE SEQUENCE [LARGE SCALE GENOMIC DNA]</scope>
    <source>
        <strain evidence="9">HyVt-102</strain>
    </source>
</reference>
<dbReference type="UniPathway" id="UPA00588">
    <property type="reaction ID" value="UER00649"/>
</dbReference>
<feature type="region of interest" description="NMP" evidence="5">
    <location>
        <begin position="42"/>
        <end position="71"/>
    </location>
</feature>
<dbReference type="PRINTS" id="PR00094">
    <property type="entry name" value="ADENYLTKNASE"/>
</dbReference>
<evidence type="ECO:0000256" key="3">
    <source>
        <dbReference type="ARBA" id="ARBA00022741"/>
    </source>
</evidence>
<feature type="binding site" evidence="5">
    <location>
        <position position="180"/>
    </location>
    <ligand>
        <name>AMP</name>
        <dbReference type="ChEBI" id="CHEBI:456215"/>
    </ligand>
</feature>
<feature type="binding site" evidence="5">
    <location>
        <position position="142"/>
    </location>
    <ligand>
        <name>Zn(2+)</name>
        <dbReference type="ChEBI" id="CHEBI:29105"/>
        <note>structural</note>
    </ligand>
</feature>
<dbReference type="HAMAP" id="MF_00235">
    <property type="entry name" value="Adenylate_kinase_Adk"/>
    <property type="match status" value="1"/>
</dbReference>
<feature type="binding site" evidence="5">
    <location>
        <position position="162"/>
    </location>
    <ligand>
        <name>Zn(2+)</name>
        <dbReference type="ChEBI" id="CHEBI:29105"/>
        <note>structural</note>
    </ligand>
</feature>
<dbReference type="Gene3D" id="3.40.50.300">
    <property type="entry name" value="P-loop containing nucleotide triphosphate hydrolases"/>
    <property type="match status" value="1"/>
</dbReference>
<dbReference type="CDD" id="cd01428">
    <property type="entry name" value="ADK"/>
    <property type="match status" value="1"/>
</dbReference>
<keyword evidence="2 5" id="KW-0545">Nucleotide biosynthesis</keyword>
<feature type="binding site" evidence="5">
    <location>
        <position position="139"/>
    </location>
    <ligand>
        <name>Zn(2+)</name>
        <dbReference type="ChEBI" id="CHEBI:29105"/>
        <note>structural</note>
    </ligand>
</feature>
<comment type="subunit">
    <text evidence="5 7">Monomer.</text>
</comment>
<dbReference type="PROSITE" id="PS00113">
    <property type="entry name" value="ADENYLATE_KINASE"/>
    <property type="match status" value="1"/>
</dbReference>
<evidence type="ECO:0000256" key="5">
    <source>
        <dbReference type="HAMAP-Rule" id="MF_00235"/>
    </source>
</evidence>
<comment type="subcellular location">
    <subcellularLocation>
        <location evidence="5 7">Cytoplasm</location>
    </subcellularLocation>
</comment>
<dbReference type="InterPro" id="IPR000850">
    <property type="entry name" value="Adenylat/UMP-CMP_kin"/>
</dbReference>
<dbReference type="GO" id="GO:0004017">
    <property type="term" value="F:AMP kinase activity"/>
    <property type="evidence" value="ECO:0007669"/>
    <property type="project" value="UniProtKB-UniRule"/>
</dbReference>
<dbReference type="Pfam" id="PF00406">
    <property type="entry name" value="ADK"/>
    <property type="match status" value="1"/>
</dbReference>
<dbReference type="EC" id="2.7.4.3" evidence="5 7"/>
<name>A0A7C0Z9T2_UNCW3</name>
<keyword evidence="5" id="KW-0479">Metal-binding</keyword>
<evidence type="ECO:0000256" key="7">
    <source>
        <dbReference type="RuleBase" id="RU003331"/>
    </source>
</evidence>
<dbReference type="GO" id="GO:0008270">
    <property type="term" value="F:zinc ion binding"/>
    <property type="evidence" value="ECO:0007669"/>
    <property type="project" value="UniProtKB-UniRule"/>
</dbReference>
<organism evidence="9">
    <name type="scientific">candidate division WOR-3 bacterium</name>
    <dbReference type="NCBI Taxonomy" id="2052148"/>
    <lineage>
        <taxon>Bacteria</taxon>
        <taxon>Bacteria division WOR-3</taxon>
    </lineage>
</organism>
<feature type="binding site" evidence="5">
    <location>
        <begin position="145"/>
        <end position="146"/>
    </location>
    <ligand>
        <name>ATP</name>
        <dbReference type="ChEBI" id="CHEBI:30616"/>
    </ligand>
</feature>
<evidence type="ECO:0000256" key="2">
    <source>
        <dbReference type="ARBA" id="ARBA00022727"/>
    </source>
</evidence>
<dbReference type="GO" id="GO:0044209">
    <property type="term" value="P:AMP salvage"/>
    <property type="evidence" value="ECO:0007669"/>
    <property type="project" value="UniProtKB-UniRule"/>
</dbReference>
<feature type="binding site" evidence="5">
    <location>
        <position position="159"/>
    </location>
    <ligand>
        <name>Zn(2+)</name>
        <dbReference type="ChEBI" id="CHEBI:29105"/>
        <note>structural</note>
    </ligand>
</feature>